<comment type="caution">
    <text evidence="1">The sequence shown here is derived from an EMBL/GenBank/DDBJ whole genome shotgun (WGS) entry which is preliminary data.</text>
</comment>
<keyword evidence="2" id="KW-1185">Reference proteome</keyword>
<evidence type="ECO:0000313" key="1">
    <source>
        <dbReference type="EMBL" id="MBP2477820.1"/>
    </source>
</evidence>
<sequence>MAAPSNTVRTVLAVLGVVGLVAAAFATYLVTVVYRPIDIYAVTYEVAGDGTIELVEYLAETEGSRTAPPRVASLNNTASPWQTSAAIPSGMAARVTARGPGTLSCVLYLDKGRSNERVLARVSASAPGQSVTCEARTPDDETLHG</sequence>
<reference evidence="1 2" key="1">
    <citation type="submission" date="2021-03" db="EMBL/GenBank/DDBJ databases">
        <title>Sequencing the genomes of 1000 actinobacteria strains.</title>
        <authorList>
            <person name="Klenk H.-P."/>
        </authorList>
    </citation>
    <scope>NUCLEOTIDE SEQUENCE [LARGE SCALE GENOMIC DNA]</scope>
    <source>
        <strain evidence="1 2">DSM 44580</strain>
    </source>
</reference>
<dbReference type="EMBL" id="JAGIOO010000001">
    <property type="protein sequence ID" value="MBP2477820.1"/>
    <property type="molecule type" value="Genomic_DNA"/>
</dbReference>
<accession>A0ABS5AQ62</accession>
<gene>
    <name evidence="1" type="ORF">JOF53_006692</name>
</gene>
<dbReference type="RefSeq" id="WP_086788671.1">
    <property type="nucleotide sequence ID" value="NZ_JAGIOO010000001.1"/>
</dbReference>
<protein>
    <submittedName>
        <fullName evidence="1">Uncharacterized protein</fullName>
    </submittedName>
</protein>
<proteinExistence type="predicted"/>
<organism evidence="1 2">
    <name type="scientific">Crossiella equi</name>
    <dbReference type="NCBI Taxonomy" id="130796"/>
    <lineage>
        <taxon>Bacteria</taxon>
        <taxon>Bacillati</taxon>
        <taxon>Actinomycetota</taxon>
        <taxon>Actinomycetes</taxon>
        <taxon>Pseudonocardiales</taxon>
        <taxon>Pseudonocardiaceae</taxon>
        <taxon>Crossiella</taxon>
    </lineage>
</organism>
<dbReference type="InterPro" id="IPR038468">
    <property type="entry name" value="MmpS_C"/>
</dbReference>
<evidence type="ECO:0000313" key="2">
    <source>
        <dbReference type="Proteomes" id="UP001519363"/>
    </source>
</evidence>
<name>A0ABS5AQ62_9PSEU</name>
<dbReference type="Proteomes" id="UP001519363">
    <property type="component" value="Unassembled WGS sequence"/>
</dbReference>
<dbReference type="Gene3D" id="2.60.40.2880">
    <property type="entry name" value="MmpS1-5, C-terminal soluble domain"/>
    <property type="match status" value="1"/>
</dbReference>